<feature type="compositionally biased region" description="Polar residues" evidence="4">
    <location>
        <begin position="57"/>
        <end position="72"/>
    </location>
</feature>
<feature type="non-terminal residue" evidence="6">
    <location>
        <position position="1"/>
    </location>
</feature>
<feature type="compositionally biased region" description="Low complexity" evidence="4">
    <location>
        <begin position="1390"/>
        <end position="1411"/>
    </location>
</feature>
<dbReference type="Pfam" id="PF23450">
    <property type="entry name" value="KIAA2026_hel"/>
    <property type="match status" value="1"/>
</dbReference>
<feature type="coiled-coil region" evidence="3">
    <location>
        <begin position="398"/>
        <end position="426"/>
    </location>
</feature>
<dbReference type="SUPFAM" id="SSF47370">
    <property type="entry name" value="Bromodomain"/>
    <property type="match status" value="1"/>
</dbReference>
<dbReference type="InterPro" id="IPR036427">
    <property type="entry name" value="Bromodomain-like_sf"/>
</dbReference>
<evidence type="ECO:0000256" key="3">
    <source>
        <dbReference type="SAM" id="Coils"/>
    </source>
</evidence>
<feature type="compositionally biased region" description="Polar residues" evidence="4">
    <location>
        <begin position="944"/>
        <end position="955"/>
    </location>
</feature>
<keyword evidence="3" id="KW-0175">Coiled coil</keyword>
<reference evidence="6" key="1">
    <citation type="journal article" date="2021" name="Sci. Adv.">
        <title>The American lobster genome reveals insights on longevity, neural, and immune adaptations.</title>
        <authorList>
            <person name="Polinski J.M."/>
            <person name="Zimin A.V."/>
            <person name="Clark K.F."/>
            <person name="Kohn A.B."/>
            <person name="Sadowski N."/>
            <person name="Timp W."/>
            <person name="Ptitsyn A."/>
            <person name="Khanna P."/>
            <person name="Romanova D.Y."/>
            <person name="Williams P."/>
            <person name="Greenwood S.J."/>
            <person name="Moroz L.L."/>
            <person name="Walt D.R."/>
            <person name="Bodnar A.G."/>
        </authorList>
    </citation>
    <scope>NUCLEOTIDE SEQUENCE</scope>
    <source>
        <strain evidence="6">GMGI-L3</strain>
    </source>
</reference>
<evidence type="ECO:0000313" key="7">
    <source>
        <dbReference type="Proteomes" id="UP000747542"/>
    </source>
</evidence>
<feature type="compositionally biased region" description="Polar residues" evidence="4">
    <location>
        <begin position="194"/>
        <end position="204"/>
    </location>
</feature>
<feature type="region of interest" description="Disordered" evidence="4">
    <location>
        <begin position="168"/>
        <end position="219"/>
    </location>
</feature>
<feature type="compositionally biased region" description="Basic residues" evidence="4">
    <location>
        <begin position="676"/>
        <end position="688"/>
    </location>
</feature>
<name>A0A8J5TU60_HOMAM</name>
<comment type="caution">
    <text evidence="6">The sequence shown here is derived from an EMBL/GenBank/DDBJ whole genome shotgun (WGS) entry which is preliminary data.</text>
</comment>
<feature type="region of interest" description="Disordered" evidence="4">
    <location>
        <begin position="665"/>
        <end position="870"/>
    </location>
</feature>
<dbReference type="CDD" id="cd04369">
    <property type="entry name" value="Bromodomain"/>
    <property type="match status" value="1"/>
</dbReference>
<dbReference type="Proteomes" id="UP000747542">
    <property type="component" value="Unassembled WGS sequence"/>
</dbReference>
<feature type="domain" description="Bromo" evidence="5">
    <location>
        <begin position="254"/>
        <end position="326"/>
    </location>
</feature>
<dbReference type="PANTHER" id="PTHR31095:SF3">
    <property type="entry name" value="RIKEN CDNA 9930021J03 GENE"/>
    <property type="match status" value="1"/>
</dbReference>
<feature type="compositionally biased region" description="Basic and acidic residues" evidence="4">
    <location>
        <begin position="46"/>
        <end position="56"/>
    </location>
</feature>
<gene>
    <name evidence="6" type="ORF">Hamer_G000396</name>
</gene>
<evidence type="ECO:0000256" key="2">
    <source>
        <dbReference type="PROSITE-ProRule" id="PRU00035"/>
    </source>
</evidence>
<feature type="compositionally biased region" description="Basic and acidic residues" evidence="4">
    <location>
        <begin position="858"/>
        <end position="870"/>
    </location>
</feature>
<feature type="compositionally biased region" description="Polar residues" evidence="4">
    <location>
        <begin position="779"/>
        <end position="794"/>
    </location>
</feature>
<dbReference type="PROSITE" id="PS50014">
    <property type="entry name" value="BROMODOMAIN_2"/>
    <property type="match status" value="1"/>
</dbReference>
<keyword evidence="7" id="KW-1185">Reference proteome</keyword>
<feature type="compositionally biased region" description="Basic and acidic residues" evidence="4">
    <location>
        <begin position="1035"/>
        <end position="1049"/>
    </location>
</feature>
<sequence length="1976" mass="218409">MDNTDQPRDSHSATEIESEERISGGNKTVFSAFHAEQNGRGSPKSAGEESGDRMSELSDSLSPHVSQTSGSHAPQDERFITNQSELPQDLMDDDGGSSEYSDEEDFEEDGEGVGEEEMVSEEDTEDLENKEKAEEVIATTFKSNEQDGESKKSSLSLYSGMSDIISESARSGSDLSPTSCSSTPSLSPGKTPQGGMSRQQTLPSSLIHKSGGGGLLVHHPVTPKKRVITKTKTDHLSDELNLGYRIMVELMSDYQKGSNAPFMDPIEIEPTKNKDYMEVVKKPLWLRKIKEDLLAGHYQTITEVIGDLRIMLENAYRYYGPVNAISKKGLRLEHMMEQKIALLPKEVRELCTLEKTSGQPPEDITQKHRNKTAKISVNGDNFFSYVLYRVRGCRVQREKDLKKRRMEAMRQAKRDREQEVVEWEKDLMKEPIYTHMRAMWELPQIGHFIVLTLKTLNIYEVPQYELERMLLMPRASRTLAMLLTSLLSSPQQRQKLNEKPYMPYKVWARKLAHKTLLWYRCYYRENRDPQKVFDQMGIEPEFWRVCGPTNPFDRQLFHEMTYHQRVWLLKSLCDFLLHNHKTVQEVIAEQTEADQREYHLGHDRDSNDYLHFPQFCGQDLRIYRRARVPSPEITLQVEETVEGSVLPLDKIKEHRKMMRKFRHKYEEEAEWEGSRGKKRKRKRGRGRGRAVNPEEEVGLNSRSRPGNLRQRPRARYNDQFEDLGLSSDEEPKIKSKGKRSWVSVIDSSSECESERANERPSSAAAGDPEEDEGMGDNSPAPSQQEGLTRAQQKNPRTKRGGKKQRLALSADDIPVSNKRSKLDEIGRENLEEQTDNGADRLSSERDTCIVENGECEPEEKKELKADSDRKVSDLISESLMNGRLKDETLGNSDDKDGVKVCGVPIVSNIKNETEEKTVKEALEAGEENVKTEKLDNSEDDSVKTSENQESLSCNGSGVKKEELEIKEEESEHSEDESNHKSPSPPKELPPIHDSSPYLPRVENFELVVTSVEQLRALIQKFGDLPEGSGGDEENGSPKKSKEEGKKRPSCEVKLHYALCNLLSELSPWESKLLSATKRDPDYVDPAEEAWMSDPEPEPEPPPPPAQESSSSSSSSEESLDEDGNTKRKLRKRRVKRHAASQLMESVAPPVETTIVASEESSESYTVTSRGRVRKVKKMINYDGLDFEKLAIQASEEAEQERVRKRRKREEEEKKREEQEAEEESLSSQPSGVRRYLLSHTGHVMGYIDNDGQVHSGSVVKDPRTEKGKVDISSVRNLASQLVTNAKKEGPQTPLRTGVMIPKKTVQNSNMKPGVPTVVVAAINSQGSPVYFKVVGEQALQLVKYMRPSVKGPVSQIKLQHHGQTYTVNSNAHMITHNIPGLPDGEATEKPTSSVSQSPTTVATPTSSLVSTKPSTGLEGLATSNSPSVPRVAPITSVVNSVSSQPNTLALAYRGMTKPTRPMTVNAPVRPRSSIVPGAVIHQDANRHSSVAPTRLVTASPSVVSSVMPPSVNASSSSTHNLINVNQPVNRQPSASIIASPRPQVTPVVNRISVSSSGTSTNIGAMPQQSGTPVMQHHVSSQQQVITAQAPTAVAAAPSQPLGQTVTATTIAVPGPGGQPQVQLKLESESLAQLMQRTGSKIVALPNGRGGYTLSLTPGVVQPGQVGQKNQTHITANAAAKVQVVSCSTTPLLQENVQPQAVQQPQVIQQQSQVISQGVAGVAAVGQQQSSAQQIGVRQVIPVTQAHPPGTIIKDANVGTQVVVSGQQAIYSRVGTQQRVYNQLVTSPQGTRCVPISTTNTIASQQSINNSVNTSQSTGVVQKVNTVASQSPSYQTTQGQQQYVVQQRVVAAGNQATIPPHSTQTVVQQGTTAYKPVVLNQSVQQGTSQVVRVAQAPVIQQQQQQQQQQIVRLQPVSGNHPTGTSQKLVQIVQSGAGRQVVQMVQQVVASNMSTICAGDKFKIEKFSIITVYYAVHL</sequence>
<feature type="region of interest" description="Disordered" evidence="4">
    <location>
        <begin position="1380"/>
        <end position="1425"/>
    </location>
</feature>
<feature type="compositionally biased region" description="Basic and acidic residues" evidence="4">
    <location>
        <begin position="911"/>
        <end position="943"/>
    </location>
</feature>
<dbReference type="PANTHER" id="PTHR31095">
    <property type="entry name" value="RIKEN CDNA 9930021J03 GENE"/>
    <property type="match status" value="1"/>
</dbReference>
<feature type="compositionally biased region" description="Low complexity" evidence="4">
    <location>
        <begin position="171"/>
        <end position="189"/>
    </location>
</feature>
<dbReference type="Gene3D" id="1.20.920.10">
    <property type="entry name" value="Bromodomain-like"/>
    <property type="match status" value="1"/>
</dbReference>
<dbReference type="EMBL" id="JAHLQT010002534">
    <property type="protein sequence ID" value="KAG7177152.1"/>
    <property type="molecule type" value="Genomic_DNA"/>
</dbReference>
<feature type="compositionally biased region" description="Basic and acidic residues" evidence="4">
    <location>
        <begin position="1208"/>
        <end position="1217"/>
    </location>
</feature>
<dbReference type="InterPro" id="IPR040214">
    <property type="entry name" value="BRD10"/>
</dbReference>
<feature type="compositionally biased region" description="Basic and acidic residues" evidence="4">
    <location>
        <begin position="837"/>
        <end position="848"/>
    </location>
</feature>
<feature type="region of interest" description="Disordered" evidence="4">
    <location>
        <begin position="1"/>
        <end position="132"/>
    </location>
</feature>
<dbReference type="Pfam" id="PF00439">
    <property type="entry name" value="Bromodomain"/>
    <property type="match status" value="1"/>
</dbReference>
<accession>A0A8J5TU60</accession>
<feature type="region of interest" description="Disordered" evidence="4">
    <location>
        <begin position="1077"/>
        <end position="1169"/>
    </location>
</feature>
<feature type="region of interest" description="Disordered" evidence="4">
    <location>
        <begin position="1195"/>
        <end position="1232"/>
    </location>
</feature>
<feature type="compositionally biased region" description="Basic residues" evidence="4">
    <location>
        <begin position="1126"/>
        <end position="1138"/>
    </location>
</feature>
<feature type="compositionally biased region" description="Acidic residues" evidence="4">
    <location>
        <begin position="964"/>
        <end position="974"/>
    </location>
</feature>
<feature type="compositionally biased region" description="Acidic residues" evidence="4">
    <location>
        <begin position="90"/>
        <end position="126"/>
    </location>
</feature>
<evidence type="ECO:0000256" key="1">
    <source>
        <dbReference type="ARBA" id="ARBA00023117"/>
    </source>
</evidence>
<feature type="compositionally biased region" description="Basic and acidic residues" evidence="4">
    <location>
        <begin position="1"/>
        <end position="22"/>
    </location>
</feature>
<evidence type="ECO:0000313" key="6">
    <source>
        <dbReference type="EMBL" id="KAG7177152.1"/>
    </source>
</evidence>
<keyword evidence="1 2" id="KW-0103">Bromodomain</keyword>
<evidence type="ECO:0000259" key="5">
    <source>
        <dbReference type="PROSITE" id="PS50014"/>
    </source>
</evidence>
<feature type="region of interest" description="Disordered" evidence="4">
    <location>
        <begin position="907"/>
        <end position="997"/>
    </location>
</feature>
<feature type="compositionally biased region" description="Basic residues" evidence="4">
    <location>
        <begin position="795"/>
        <end position="805"/>
    </location>
</feature>
<dbReference type="SMART" id="SM00297">
    <property type="entry name" value="BROMO"/>
    <property type="match status" value="1"/>
</dbReference>
<protein>
    <recommendedName>
        <fullName evidence="5">Bromo domain-containing protein</fullName>
    </recommendedName>
</protein>
<evidence type="ECO:0000256" key="4">
    <source>
        <dbReference type="SAM" id="MobiDB-lite"/>
    </source>
</evidence>
<proteinExistence type="predicted"/>
<feature type="region of interest" description="Disordered" evidence="4">
    <location>
        <begin position="1021"/>
        <end position="1049"/>
    </location>
</feature>
<dbReference type="InterPro" id="IPR056522">
    <property type="entry name" value="KIAA2026_hel"/>
</dbReference>
<dbReference type="InterPro" id="IPR001487">
    <property type="entry name" value="Bromodomain"/>
</dbReference>
<organism evidence="6 7">
    <name type="scientific">Homarus americanus</name>
    <name type="common">American lobster</name>
    <dbReference type="NCBI Taxonomy" id="6706"/>
    <lineage>
        <taxon>Eukaryota</taxon>
        <taxon>Metazoa</taxon>
        <taxon>Ecdysozoa</taxon>
        <taxon>Arthropoda</taxon>
        <taxon>Crustacea</taxon>
        <taxon>Multicrustacea</taxon>
        <taxon>Malacostraca</taxon>
        <taxon>Eumalacostraca</taxon>
        <taxon>Eucarida</taxon>
        <taxon>Decapoda</taxon>
        <taxon>Pleocyemata</taxon>
        <taxon>Astacidea</taxon>
        <taxon>Nephropoidea</taxon>
        <taxon>Nephropidae</taxon>
        <taxon>Homarus</taxon>
    </lineage>
</organism>
<feature type="compositionally biased region" description="Basic and acidic residues" evidence="4">
    <location>
        <begin position="820"/>
        <end position="830"/>
    </location>
</feature>
<feature type="compositionally biased region" description="Low complexity" evidence="4">
    <location>
        <begin position="1106"/>
        <end position="1116"/>
    </location>
</feature>